<evidence type="ECO:0000313" key="3">
    <source>
        <dbReference type="Proteomes" id="UP000887013"/>
    </source>
</evidence>
<accession>A0A8X6P8H0</accession>
<feature type="region of interest" description="Disordered" evidence="1">
    <location>
        <begin position="40"/>
        <end position="71"/>
    </location>
</feature>
<dbReference type="EMBL" id="BMAW01112552">
    <property type="protein sequence ID" value="GFT53161.1"/>
    <property type="molecule type" value="Genomic_DNA"/>
</dbReference>
<proteinExistence type="predicted"/>
<feature type="compositionally biased region" description="Polar residues" evidence="1">
    <location>
        <begin position="47"/>
        <end position="65"/>
    </location>
</feature>
<dbReference type="AlphaFoldDB" id="A0A8X6P8H0"/>
<sequence length="85" mass="9424">MDSKMNAEGNSKAFLSMQIPDGTITIHQERSIICNCVQRLQGDNPPGSRSAQPTLPLPSNDQSGNPPGHIKSFRKIRHIYSQLEH</sequence>
<keyword evidence="3" id="KW-1185">Reference proteome</keyword>
<comment type="caution">
    <text evidence="2">The sequence shown here is derived from an EMBL/GenBank/DDBJ whole genome shotgun (WGS) entry which is preliminary data.</text>
</comment>
<dbReference type="Proteomes" id="UP000887013">
    <property type="component" value="Unassembled WGS sequence"/>
</dbReference>
<evidence type="ECO:0000313" key="2">
    <source>
        <dbReference type="EMBL" id="GFT53161.1"/>
    </source>
</evidence>
<evidence type="ECO:0000256" key="1">
    <source>
        <dbReference type="SAM" id="MobiDB-lite"/>
    </source>
</evidence>
<organism evidence="2 3">
    <name type="scientific">Nephila pilipes</name>
    <name type="common">Giant wood spider</name>
    <name type="synonym">Nephila maculata</name>
    <dbReference type="NCBI Taxonomy" id="299642"/>
    <lineage>
        <taxon>Eukaryota</taxon>
        <taxon>Metazoa</taxon>
        <taxon>Ecdysozoa</taxon>
        <taxon>Arthropoda</taxon>
        <taxon>Chelicerata</taxon>
        <taxon>Arachnida</taxon>
        <taxon>Araneae</taxon>
        <taxon>Araneomorphae</taxon>
        <taxon>Entelegynae</taxon>
        <taxon>Araneoidea</taxon>
        <taxon>Nephilidae</taxon>
        <taxon>Nephila</taxon>
    </lineage>
</organism>
<protein>
    <submittedName>
        <fullName evidence="2">Uncharacterized protein</fullName>
    </submittedName>
</protein>
<gene>
    <name evidence="2" type="ORF">NPIL_423891</name>
</gene>
<name>A0A8X6P8H0_NEPPI</name>
<reference evidence="2" key="1">
    <citation type="submission" date="2020-08" db="EMBL/GenBank/DDBJ databases">
        <title>Multicomponent nature underlies the extraordinary mechanical properties of spider dragline silk.</title>
        <authorList>
            <person name="Kono N."/>
            <person name="Nakamura H."/>
            <person name="Mori M."/>
            <person name="Yoshida Y."/>
            <person name="Ohtoshi R."/>
            <person name="Malay A.D."/>
            <person name="Moran D.A.P."/>
            <person name="Tomita M."/>
            <person name="Numata K."/>
            <person name="Arakawa K."/>
        </authorList>
    </citation>
    <scope>NUCLEOTIDE SEQUENCE</scope>
</reference>